<dbReference type="GeneTree" id="ENSGT00530000063359"/>
<feature type="transmembrane region" description="Helical" evidence="3">
    <location>
        <begin position="237"/>
        <end position="266"/>
    </location>
</feature>
<comment type="subcellular location">
    <subcellularLocation>
        <location evidence="1">Membrane</location>
        <topology evidence="1">Multi-pass membrane protein</topology>
    </subcellularLocation>
</comment>
<organism evidence="4 5">
    <name type="scientific">Oncorhynchus kisutch</name>
    <name type="common">Coho salmon</name>
    <name type="synonym">Salmo kisutch</name>
    <dbReference type="NCBI Taxonomy" id="8019"/>
    <lineage>
        <taxon>Eukaryota</taxon>
        <taxon>Metazoa</taxon>
        <taxon>Chordata</taxon>
        <taxon>Craniata</taxon>
        <taxon>Vertebrata</taxon>
        <taxon>Euteleostomi</taxon>
        <taxon>Actinopterygii</taxon>
        <taxon>Neopterygii</taxon>
        <taxon>Teleostei</taxon>
        <taxon>Protacanthopterygii</taxon>
        <taxon>Salmoniformes</taxon>
        <taxon>Salmonidae</taxon>
        <taxon>Salmoninae</taxon>
        <taxon>Oncorhynchus</taxon>
    </lineage>
</organism>
<keyword evidence="3" id="KW-1133">Transmembrane helix</keyword>
<keyword evidence="3" id="KW-0472">Membrane</keyword>
<feature type="transmembrane region" description="Helical" evidence="3">
    <location>
        <begin position="171"/>
        <end position="192"/>
    </location>
</feature>
<dbReference type="Ensembl" id="ENSOKIT00005089504.1">
    <property type="protein sequence ID" value="ENSOKIP00005083823.1"/>
    <property type="gene ID" value="ENSOKIG00005036358.1"/>
</dbReference>
<name>A0A8C7J8P1_ONCKI</name>
<reference evidence="4" key="1">
    <citation type="submission" date="2025-08" db="UniProtKB">
        <authorList>
            <consortium name="Ensembl"/>
        </authorList>
    </citation>
    <scope>IDENTIFICATION</scope>
</reference>
<proteinExistence type="inferred from homology"/>
<dbReference type="InterPro" id="IPR036259">
    <property type="entry name" value="MFS_trans_sf"/>
</dbReference>
<dbReference type="GO" id="GO:0016020">
    <property type="term" value="C:membrane"/>
    <property type="evidence" value="ECO:0007669"/>
    <property type="project" value="UniProtKB-SubCell"/>
</dbReference>
<reference evidence="4" key="2">
    <citation type="submission" date="2025-09" db="UniProtKB">
        <authorList>
            <consortium name="Ensembl"/>
        </authorList>
    </citation>
    <scope>IDENTIFICATION</scope>
</reference>
<accession>A0A8C7J8P1</accession>
<gene>
    <name evidence="4" type="primary">UNC93A</name>
</gene>
<comment type="similarity">
    <text evidence="2">Belongs to the unc-93 family.</text>
</comment>
<feature type="transmembrane region" description="Helical" evidence="3">
    <location>
        <begin position="127"/>
        <end position="150"/>
    </location>
</feature>
<evidence type="ECO:0000313" key="4">
    <source>
        <dbReference type="Ensembl" id="ENSOKIP00005083823.1"/>
    </source>
</evidence>
<dbReference type="AlphaFoldDB" id="A0A8C7J8P1"/>
<dbReference type="Proteomes" id="UP000694557">
    <property type="component" value="Unassembled WGS sequence"/>
</dbReference>
<evidence type="ECO:0000256" key="3">
    <source>
        <dbReference type="SAM" id="Phobius"/>
    </source>
</evidence>
<sequence length="364" mass="41226">MSANVSGYRGFHRFLVFLSLTEPPFEENGQKYEKCVSCGLLLMFTTTGINPKCYIFQNSLNSKEGMGVASVSIAYSCIILSSRFLTPSLIRSLGCKWTIVASVIICLGGSPRWSAASTYLTTTVNHYFGIFFLLYQLSSVWGNLMSSLIFGQDIRYLNILTTCAVFINQKYLLYILLVLILWQLFWWLHSWININSKHKLDYKGNKAPLCTVFLDTFKQLRDKRQVLLLLLTSYIDLYATCALGIRFVGYVMICFGATASLFSILFGKLSQYIGREALFHLVRGDNLPVLFVFPALWGNADAVWQTQIKAFYGVLFYDQKEVAFANYRQWESVGFVVLYALRNVISGNQALHPVWSSTCGSCTP</sequence>
<evidence type="ECO:0000256" key="2">
    <source>
        <dbReference type="ARBA" id="ARBA00009172"/>
    </source>
</evidence>
<keyword evidence="3" id="KW-0812">Transmembrane</keyword>
<dbReference type="InterPro" id="IPR051951">
    <property type="entry name" value="UNC-93_regulatory"/>
</dbReference>
<evidence type="ECO:0000313" key="5">
    <source>
        <dbReference type="Proteomes" id="UP000694557"/>
    </source>
</evidence>
<dbReference type="SUPFAM" id="SSF103473">
    <property type="entry name" value="MFS general substrate transporter"/>
    <property type="match status" value="1"/>
</dbReference>
<evidence type="ECO:0000256" key="1">
    <source>
        <dbReference type="ARBA" id="ARBA00004141"/>
    </source>
</evidence>
<keyword evidence="5" id="KW-1185">Reference proteome</keyword>
<feature type="transmembrane region" description="Helical" evidence="3">
    <location>
        <begin position="97"/>
        <end position="115"/>
    </location>
</feature>
<dbReference type="PANTHER" id="PTHR19444:SF13">
    <property type="entry name" value="PROTEIN UNC-93 HOMOLOG A"/>
    <property type="match status" value="1"/>
</dbReference>
<dbReference type="PANTHER" id="PTHR19444">
    <property type="entry name" value="UNC-93 RELATED"/>
    <property type="match status" value="1"/>
</dbReference>
<protein>
    <submittedName>
        <fullName evidence="4">Unc-93 homolog A</fullName>
    </submittedName>
</protein>